<protein>
    <submittedName>
        <fullName evidence="6">TetR/AcrR family transcriptional regulator</fullName>
    </submittedName>
</protein>
<evidence type="ECO:0000256" key="4">
    <source>
        <dbReference type="PROSITE-ProRule" id="PRU00335"/>
    </source>
</evidence>
<evidence type="ECO:0000259" key="5">
    <source>
        <dbReference type="PROSITE" id="PS50977"/>
    </source>
</evidence>
<dbReference type="InterPro" id="IPR039536">
    <property type="entry name" value="TetR_C_Proteobacteria"/>
</dbReference>
<dbReference type="Pfam" id="PF14246">
    <property type="entry name" value="TetR_C_7"/>
    <property type="match status" value="1"/>
</dbReference>
<evidence type="ECO:0000256" key="3">
    <source>
        <dbReference type="ARBA" id="ARBA00023163"/>
    </source>
</evidence>
<evidence type="ECO:0000313" key="6">
    <source>
        <dbReference type="EMBL" id="TDE49925.1"/>
    </source>
</evidence>
<dbReference type="PROSITE" id="PS01081">
    <property type="entry name" value="HTH_TETR_1"/>
    <property type="match status" value="1"/>
</dbReference>
<dbReference type="PANTHER" id="PTHR30055">
    <property type="entry name" value="HTH-TYPE TRANSCRIPTIONAL REGULATOR RUTR"/>
    <property type="match status" value="1"/>
</dbReference>
<dbReference type="Gene3D" id="1.10.357.10">
    <property type="entry name" value="Tetracycline Repressor, domain 2"/>
    <property type="match status" value="1"/>
</dbReference>
<comment type="caution">
    <text evidence="6">The sequence shown here is derived from an EMBL/GenBank/DDBJ whole genome shotgun (WGS) entry which is preliminary data.</text>
</comment>
<dbReference type="AlphaFoldDB" id="A0A4R5FGQ1"/>
<gene>
    <name evidence="6" type="ORF">E1295_19960</name>
</gene>
<sequence>MAGRPRGGTAEKRQAILNGASTVFARDGYVRSSIESIAKEAGVSTRTIYNHFTDKASLFQAVIQESAGRVRARHSDLIDRHLRKVTDLEADLVDFALAFVAGNDEDAGHFALIRQIRAESEHIPRPAVEAWLRAGLLRVRSELAARLASLPGLRLDDAEVAALHLMALVAQDPAHLDPLPPEQARAHAEAAVRAFLRGYAA</sequence>
<dbReference type="Pfam" id="PF00440">
    <property type="entry name" value="TetR_N"/>
    <property type="match status" value="1"/>
</dbReference>
<evidence type="ECO:0000256" key="2">
    <source>
        <dbReference type="ARBA" id="ARBA00023125"/>
    </source>
</evidence>
<dbReference type="InterPro" id="IPR001647">
    <property type="entry name" value="HTH_TetR"/>
</dbReference>
<dbReference type="EMBL" id="SMLD01000049">
    <property type="protein sequence ID" value="TDE49925.1"/>
    <property type="molecule type" value="Genomic_DNA"/>
</dbReference>
<dbReference type="FunFam" id="1.10.10.60:FF:000141">
    <property type="entry name" value="TetR family transcriptional regulator"/>
    <property type="match status" value="1"/>
</dbReference>
<name>A0A4R5FGQ1_9ACTN</name>
<dbReference type="GO" id="GO:0000976">
    <property type="term" value="F:transcription cis-regulatory region binding"/>
    <property type="evidence" value="ECO:0007669"/>
    <property type="project" value="TreeGrafter"/>
</dbReference>
<reference evidence="6 7" key="1">
    <citation type="submission" date="2019-03" db="EMBL/GenBank/DDBJ databases">
        <title>Draft genome sequences of novel Actinobacteria.</title>
        <authorList>
            <person name="Sahin N."/>
            <person name="Ay H."/>
            <person name="Saygin H."/>
        </authorList>
    </citation>
    <scope>NUCLEOTIDE SEQUENCE [LARGE SCALE GENOMIC DNA]</scope>
    <source>
        <strain evidence="6 7">6K102</strain>
    </source>
</reference>
<keyword evidence="7" id="KW-1185">Reference proteome</keyword>
<dbReference type="InterPro" id="IPR050109">
    <property type="entry name" value="HTH-type_TetR-like_transc_reg"/>
</dbReference>
<dbReference type="RefSeq" id="WP_132631842.1">
    <property type="nucleotide sequence ID" value="NZ_SMLD01000049.1"/>
</dbReference>
<dbReference type="PANTHER" id="PTHR30055:SF146">
    <property type="entry name" value="HTH-TYPE TRANSCRIPTIONAL DUAL REGULATOR CECR"/>
    <property type="match status" value="1"/>
</dbReference>
<feature type="DNA-binding region" description="H-T-H motif" evidence="4">
    <location>
        <begin position="33"/>
        <end position="52"/>
    </location>
</feature>
<evidence type="ECO:0000256" key="1">
    <source>
        <dbReference type="ARBA" id="ARBA00023015"/>
    </source>
</evidence>
<dbReference type="PROSITE" id="PS50977">
    <property type="entry name" value="HTH_TETR_2"/>
    <property type="match status" value="1"/>
</dbReference>
<dbReference type="SUPFAM" id="SSF46689">
    <property type="entry name" value="Homeodomain-like"/>
    <property type="match status" value="1"/>
</dbReference>
<accession>A0A4R5FGQ1</accession>
<proteinExistence type="predicted"/>
<dbReference type="GO" id="GO:0003700">
    <property type="term" value="F:DNA-binding transcription factor activity"/>
    <property type="evidence" value="ECO:0007669"/>
    <property type="project" value="TreeGrafter"/>
</dbReference>
<dbReference type="InterPro" id="IPR023772">
    <property type="entry name" value="DNA-bd_HTH_TetR-type_CS"/>
</dbReference>
<evidence type="ECO:0000313" key="7">
    <source>
        <dbReference type="Proteomes" id="UP000295136"/>
    </source>
</evidence>
<dbReference type="InterPro" id="IPR009057">
    <property type="entry name" value="Homeodomain-like_sf"/>
</dbReference>
<dbReference type="PRINTS" id="PR00455">
    <property type="entry name" value="HTHTETR"/>
</dbReference>
<dbReference type="Proteomes" id="UP000295136">
    <property type="component" value="Unassembled WGS sequence"/>
</dbReference>
<organism evidence="6 7">
    <name type="scientific">Nonomuraea mesophila</name>
    <dbReference type="NCBI Taxonomy" id="2530382"/>
    <lineage>
        <taxon>Bacteria</taxon>
        <taxon>Bacillati</taxon>
        <taxon>Actinomycetota</taxon>
        <taxon>Actinomycetes</taxon>
        <taxon>Streptosporangiales</taxon>
        <taxon>Streptosporangiaceae</taxon>
        <taxon>Nonomuraea</taxon>
    </lineage>
</organism>
<feature type="domain" description="HTH tetR-type" evidence="5">
    <location>
        <begin position="10"/>
        <end position="70"/>
    </location>
</feature>
<keyword evidence="3" id="KW-0804">Transcription</keyword>
<dbReference type="GO" id="GO:0045892">
    <property type="term" value="P:negative regulation of DNA-templated transcription"/>
    <property type="evidence" value="ECO:0007669"/>
    <property type="project" value="UniProtKB-ARBA"/>
</dbReference>
<keyword evidence="2 4" id="KW-0238">DNA-binding</keyword>
<keyword evidence="1" id="KW-0805">Transcription regulation</keyword>